<organism evidence="1 2">
    <name type="scientific">Pseudomonas fluorescens</name>
    <dbReference type="NCBI Taxonomy" id="294"/>
    <lineage>
        <taxon>Bacteria</taxon>
        <taxon>Pseudomonadati</taxon>
        <taxon>Pseudomonadota</taxon>
        <taxon>Gammaproteobacteria</taxon>
        <taxon>Pseudomonadales</taxon>
        <taxon>Pseudomonadaceae</taxon>
        <taxon>Pseudomonas</taxon>
    </lineage>
</organism>
<dbReference type="Proteomes" id="UP000076083">
    <property type="component" value="Chromosome"/>
</dbReference>
<dbReference type="EMBL" id="CP015225">
    <property type="protein sequence ID" value="AMZ71318.1"/>
    <property type="molecule type" value="Genomic_DNA"/>
</dbReference>
<reference evidence="2" key="1">
    <citation type="submission" date="2016-04" db="EMBL/GenBank/DDBJ databases">
        <authorList>
            <person name="Ray J."/>
            <person name="Price M."/>
            <person name="Deutschbauer A."/>
        </authorList>
    </citation>
    <scope>NUCLEOTIDE SEQUENCE [LARGE SCALE GENOMIC DNA]</scope>
    <source>
        <strain evidence="2">FW300-N2E2</strain>
    </source>
</reference>
<sequence>MGIQQCLGGCTNGYAEIVGGLRHNLQRPLKLSSCLYTETVPSVSCGLCQGTTERRPLFGQSVEDGVTAPRQVGVGIACDASGGDACSILPGQVSLNALLARPVRIEPPGRLQITLDLELQGQYGFDTETRLIF</sequence>
<evidence type="ECO:0000313" key="2">
    <source>
        <dbReference type="Proteomes" id="UP000076083"/>
    </source>
</evidence>
<accession>A0A159ZY94</accession>
<gene>
    <name evidence="1" type="ORF">TK06_09460</name>
</gene>
<dbReference type="AlphaFoldDB" id="A0A159ZY94"/>
<name>A0A159ZY94_PSEFL</name>
<proteinExistence type="predicted"/>
<protein>
    <submittedName>
        <fullName evidence="1">Uncharacterized protein</fullName>
    </submittedName>
</protein>
<reference evidence="1 2" key="2">
    <citation type="journal article" date="2018" name="Nature">
        <title>Mutant phenotypes for thousands of bacterial genes of unknown function.</title>
        <authorList>
            <person name="Price M.N."/>
            <person name="Wetmore K.M."/>
            <person name="Waters R.J."/>
            <person name="Callaghan M."/>
            <person name="Ray J."/>
            <person name="Liu H."/>
            <person name="Kuehl J.V."/>
            <person name="Melnyk R.A."/>
            <person name="Lamson J.S."/>
            <person name="Suh Y."/>
            <person name="Carlson H.K."/>
            <person name="Esquivel Z."/>
            <person name="Sadeeshkumar H."/>
            <person name="Chakraborty R."/>
            <person name="Zane G.M."/>
            <person name="Rubin B.E."/>
            <person name="Wall J.D."/>
            <person name="Visel A."/>
            <person name="Bristow J."/>
            <person name="Blow M.J."/>
            <person name="Arkin A.P."/>
            <person name="Deutschbauer A.M."/>
        </authorList>
    </citation>
    <scope>NUCLEOTIDE SEQUENCE [LARGE SCALE GENOMIC DNA]</scope>
    <source>
        <strain evidence="1 2">FW300-N2E2</strain>
    </source>
</reference>
<evidence type="ECO:0000313" key="1">
    <source>
        <dbReference type="EMBL" id="AMZ71318.1"/>
    </source>
</evidence>